<keyword evidence="1" id="KW-0175">Coiled coil</keyword>
<accession>I0YZR2</accession>
<feature type="coiled-coil region" evidence="1">
    <location>
        <begin position="292"/>
        <end position="319"/>
    </location>
</feature>
<evidence type="ECO:0000313" key="4">
    <source>
        <dbReference type="Proteomes" id="UP000007264"/>
    </source>
</evidence>
<feature type="compositionally biased region" description="Basic and acidic residues" evidence="2">
    <location>
        <begin position="231"/>
        <end position="242"/>
    </location>
</feature>
<comment type="caution">
    <text evidence="3">The sequence shown here is derived from an EMBL/GenBank/DDBJ whole genome shotgun (WGS) entry which is preliminary data.</text>
</comment>
<evidence type="ECO:0000256" key="1">
    <source>
        <dbReference type="SAM" id="Coils"/>
    </source>
</evidence>
<dbReference type="Proteomes" id="UP000007264">
    <property type="component" value="Unassembled WGS sequence"/>
</dbReference>
<keyword evidence="4" id="KW-1185">Reference proteome</keyword>
<organism evidence="3 4">
    <name type="scientific">Coccomyxa subellipsoidea (strain C-169)</name>
    <name type="common">Green microalga</name>
    <dbReference type="NCBI Taxonomy" id="574566"/>
    <lineage>
        <taxon>Eukaryota</taxon>
        <taxon>Viridiplantae</taxon>
        <taxon>Chlorophyta</taxon>
        <taxon>core chlorophytes</taxon>
        <taxon>Trebouxiophyceae</taxon>
        <taxon>Trebouxiophyceae incertae sedis</taxon>
        <taxon>Coccomyxaceae</taxon>
        <taxon>Coccomyxa</taxon>
        <taxon>Coccomyxa subellipsoidea</taxon>
    </lineage>
</organism>
<proteinExistence type="predicted"/>
<dbReference type="GeneID" id="17041879"/>
<protein>
    <submittedName>
        <fullName evidence="3">Uncharacterized protein</fullName>
    </submittedName>
</protein>
<dbReference type="RefSeq" id="XP_005648425.1">
    <property type="nucleotide sequence ID" value="XM_005648368.1"/>
</dbReference>
<evidence type="ECO:0000256" key="2">
    <source>
        <dbReference type="SAM" id="MobiDB-lite"/>
    </source>
</evidence>
<feature type="region of interest" description="Disordered" evidence="2">
    <location>
        <begin position="128"/>
        <end position="260"/>
    </location>
</feature>
<name>I0YZR2_COCSC</name>
<dbReference type="AlphaFoldDB" id="I0YZR2"/>
<sequence length="470" mass="53099">MGKKGYAYITRKKDYETITLALKDPQKITRLAGIMESIKRKTYTINTPHIQGEFYQIKSDTHLKEWLGDDFPGKKRWKTGPEALAILFNAYRLDTSGAPPSTPKSLEGKASVLIAKAQFDKDGFLPQVTKEQFMATPRAKLASKRGREEDDAQGDSQDSHMESSQHTKKRKLDADEDTTAVQAGTKAGRGSSAVLIRPSQLEANNAEGAKGQRPAGDQGGGAMSGQGAKTILKDKERPHSSKEATPTNERTHTAQNKPEVTYLETLYKQKINTMGKEKERALEEVAGHVALQAAYKKEKLRLLEENEKLQKEMKQVTYLKTHYKEKINTMGKEKERALEEVAGHVALQAAYKKEKWRLLEENKKLQKEREEMQKEIRQLHQNKEASQEITLAFNPCDNQTEADTSATGGASDPQLVDTLRQEVARLQNLCDRHEADAELYRDRYMKLKREKKTAKEMGEFEGTFSFPQII</sequence>
<evidence type="ECO:0000313" key="3">
    <source>
        <dbReference type="EMBL" id="EIE23881.1"/>
    </source>
</evidence>
<feature type="coiled-coil region" evidence="1">
    <location>
        <begin position="416"/>
        <end position="457"/>
    </location>
</feature>
<gene>
    <name evidence="3" type="ORF">COCSUDRAFT_47046</name>
</gene>
<feature type="coiled-coil region" evidence="1">
    <location>
        <begin position="348"/>
        <end position="389"/>
    </location>
</feature>
<reference evidence="3 4" key="1">
    <citation type="journal article" date="2012" name="Genome Biol.">
        <title>The genome of the polar eukaryotic microalga coccomyxa subellipsoidea reveals traits of cold adaptation.</title>
        <authorList>
            <person name="Blanc G."/>
            <person name="Agarkova I."/>
            <person name="Grimwood J."/>
            <person name="Kuo A."/>
            <person name="Brueggeman A."/>
            <person name="Dunigan D."/>
            <person name="Gurnon J."/>
            <person name="Ladunga I."/>
            <person name="Lindquist E."/>
            <person name="Lucas S."/>
            <person name="Pangilinan J."/>
            <person name="Proschold T."/>
            <person name="Salamov A."/>
            <person name="Schmutz J."/>
            <person name="Weeks D."/>
            <person name="Yamada T."/>
            <person name="Claverie J.M."/>
            <person name="Grigoriev I."/>
            <person name="Van Etten J."/>
            <person name="Lomsadze A."/>
            <person name="Borodovsky M."/>
        </authorList>
    </citation>
    <scope>NUCLEOTIDE SEQUENCE [LARGE SCALE GENOMIC DNA]</scope>
    <source>
        <strain evidence="3 4">C-169</strain>
    </source>
</reference>
<feature type="compositionally biased region" description="Polar residues" evidence="2">
    <location>
        <begin position="243"/>
        <end position="258"/>
    </location>
</feature>
<dbReference type="KEGG" id="csl:COCSUDRAFT_47046"/>
<dbReference type="EMBL" id="AGSI01000006">
    <property type="protein sequence ID" value="EIE23881.1"/>
    <property type="molecule type" value="Genomic_DNA"/>
</dbReference>